<evidence type="ECO:0000256" key="5">
    <source>
        <dbReference type="ARBA" id="ARBA00023284"/>
    </source>
</evidence>
<comment type="caution">
    <text evidence="8">The sequence shown here is derived from an EMBL/GenBank/DDBJ whole genome shotgun (WGS) entry which is preliminary data.</text>
</comment>
<dbReference type="PANTHER" id="PTHR42852">
    <property type="entry name" value="THIOL:DISULFIDE INTERCHANGE PROTEIN DSBE"/>
    <property type="match status" value="1"/>
</dbReference>
<dbReference type="STRING" id="287986.DV20_27870"/>
<dbReference type="GO" id="GO:0016209">
    <property type="term" value="F:antioxidant activity"/>
    <property type="evidence" value="ECO:0007669"/>
    <property type="project" value="InterPro"/>
</dbReference>
<proteinExistence type="predicted"/>
<evidence type="ECO:0000313" key="9">
    <source>
        <dbReference type="Proteomes" id="UP000027345"/>
    </source>
</evidence>
<feature type="chain" id="PRO_5038552997" evidence="6">
    <location>
        <begin position="22"/>
        <end position="191"/>
    </location>
</feature>
<dbReference type="EMBL" id="JMQI01000058">
    <property type="protein sequence ID" value="KDN19029.1"/>
    <property type="molecule type" value="Genomic_DNA"/>
</dbReference>
<evidence type="ECO:0000256" key="1">
    <source>
        <dbReference type="ARBA" id="ARBA00004196"/>
    </source>
</evidence>
<dbReference type="CDD" id="cd02966">
    <property type="entry name" value="TlpA_like_family"/>
    <property type="match status" value="1"/>
</dbReference>
<accession>A0A066U4I4</accession>
<dbReference type="GO" id="GO:0030313">
    <property type="term" value="C:cell envelope"/>
    <property type="evidence" value="ECO:0007669"/>
    <property type="project" value="UniProtKB-SubCell"/>
</dbReference>
<name>A0A066U4I4_9PSEU</name>
<gene>
    <name evidence="8" type="ORF">DV20_27870</name>
</gene>
<keyword evidence="2" id="KW-0201">Cytochrome c-type biogenesis</keyword>
<keyword evidence="6" id="KW-0732">Signal</keyword>
<evidence type="ECO:0000256" key="6">
    <source>
        <dbReference type="SAM" id="SignalP"/>
    </source>
</evidence>
<keyword evidence="3" id="KW-0735">Signal-anchor</keyword>
<dbReference type="InterPro" id="IPR050553">
    <property type="entry name" value="Thioredoxin_ResA/DsbE_sf"/>
</dbReference>
<comment type="subcellular location">
    <subcellularLocation>
        <location evidence="1">Cell envelope</location>
    </subcellularLocation>
</comment>
<dbReference type="PROSITE" id="PS51352">
    <property type="entry name" value="THIOREDOXIN_2"/>
    <property type="match status" value="1"/>
</dbReference>
<evidence type="ECO:0000313" key="8">
    <source>
        <dbReference type="EMBL" id="KDN19029.1"/>
    </source>
</evidence>
<keyword evidence="3" id="KW-0812">Transmembrane</keyword>
<feature type="signal peptide" evidence="6">
    <location>
        <begin position="1"/>
        <end position="21"/>
    </location>
</feature>
<evidence type="ECO:0000259" key="7">
    <source>
        <dbReference type="PROSITE" id="PS51352"/>
    </source>
</evidence>
<dbReference type="InterPro" id="IPR013766">
    <property type="entry name" value="Thioredoxin_domain"/>
</dbReference>
<dbReference type="PANTHER" id="PTHR42852:SF6">
    <property type="entry name" value="THIOL:DISULFIDE INTERCHANGE PROTEIN DSBE"/>
    <property type="match status" value="1"/>
</dbReference>
<reference evidence="8 9" key="1">
    <citation type="submission" date="2014-05" db="EMBL/GenBank/DDBJ databases">
        <title>Draft genome sequence of Amycolatopsis rifamycinica DSM 46095.</title>
        <authorList>
            <person name="Lal R."/>
            <person name="Saxena A."/>
            <person name="Kumari R."/>
            <person name="Mukherjee U."/>
            <person name="Singh P."/>
            <person name="Sangwan N."/>
            <person name="Mahato N.K."/>
        </authorList>
    </citation>
    <scope>NUCLEOTIDE SEQUENCE [LARGE SCALE GENOMIC DNA]</scope>
    <source>
        <strain evidence="8 9">DSM 46095</strain>
    </source>
</reference>
<dbReference type="Gene3D" id="3.40.30.10">
    <property type="entry name" value="Glutaredoxin"/>
    <property type="match status" value="1"/>
</dbReference>
<keyword evidence="9" id="KW-1185">Reference proteome</keyword>
<dbReference type="SUPFAM" id="SSF52833">
    <property type="entry name" value="Thioredoxin-like"/>
    <property type="match status" value="1"/>
</dbReference>
<sequence>MPRSVIPAVALLLTLSSCSTGKDAVVHGSTFEFVSPGGQTNIFYSIDQRRKIADLSGPSVVAPDRTISIGDYAGKVVLLNLWGAWCGPCRTETHVLREISTAGKREGLEVLGIDVRDNRQYAADFIRDFQVDYESIFDPSGRIALQLRGLPLAAVPISLIVDKRQRVAAVYIGAVLQEDVRPKLEQVRAEP</sequence>
<evidence type="ECO:0000256" key="2">
    <source>
        <dbReference type="ARBA" id="ARBA00022748"/>
    </source>
</evidence>
<dbReference type="PROSITE" id="PS51257">
    <property type="entry name" value="PROKAR_LIPOPROTEIN"/>
    <property type="match status" value="1"/>
</dbReference>
<dbReference type="eggNOG" id="COG0526">
    <property type="taxonomic scope" value="Bacteria"/>
</dbReference>
<organism evidence="8 9">
    <name type="scientific">Amycolatopsis rifamycinica</name>
    <dbReference type="NCBI Taxonomy" id="287986"/>
    <lineage>
        <taxon>Bacteria</taxon>
        <taxon>Bacillati</taxon>
        <taxon>Actinomycetota</taxon>
        <taxon>Actinomycetes</taxon>
        <taxon>Pseudonocardiales</taxon>
        <taxon>Pseudonocardiaceae</taxon>
        <taxon>Amycolatopsis</taxon>
    </lineage>
</organism>
<dbReference type="GO" id="GO:0017004">
    <property type="term" value="P:cytochrome complex assembly"/>
    <property type="evidence" value="ECO:0007669"/>
    <property type="project" value="UniProtKB-KW"/>
</dbReference>
<dbReference type="InterPro" id="IPR036249">
    <property type="entry name" value="Thioredoxin-like_sf"/>
</dbReference>
<feature type="domain" description="Thioredoxin" evidence="7">
    <location>
        <begin position="46"/>
        <end position="189"/>
    </location>
</feature>
<evidence type="ECO:0000256" key="3">
    <source>
        <dbReference type="ARBA" id="ARBA00022968"/>
    </source>
</evidence>
<dbReference type="GO" id="GO:0016491">
    <property type="term" value="F:oxidoreductase activity"/>
    <property type="evidence" value="ECO:0007669"/>
    <property type="project" value="InterPro"/>
</dbReference>
<keyword evidence="4" id="KW-1015">Disulfide bond</keyword>
<evidence type="ECO:0000256" key="4">
    <source>
        <dbReference type="ARBA" id="ARBA00023157"/>
    </source>
</evidence>
<dbReference type="PROSITE" id="PS00194">
    <property type="entry name" value="THIOREDOXIN_1"/>
    <property type="match status" value="1"/>
</dbReference>
<dbReference type="InterPro" id="IPR017937">
    <property type="entry name" value="Thioredoxin_CS"/>
</dbReference>
<protein>
    <submittedName>
        <fullName evidence="8">Alkyl hydroperoxide reductase</fullName>
    </submittedName>
</protein>
<dbReference type="Pfam" id="PF00578">
    <property type="entry name" value="AhpC-TSA"/>
    <property type="match status" value="1"/>
</dbReference>
<keyword evidence="5" id="KW-0676">Redox-active center</keyword>
<dbReference type="InterPro" id="IPR000866">
    <property type="entry name" value="AhpC/TSA"/>
</dbReference>
<dbReference type="Proteomes" id="UP000027345">
    <property type="component" value="Unassembled WGS sequence"/>
</dbReference>
<dbReference type="AlphaFoldDB" id="A0A066U4I4"/>